<dbReference type="AlphaFoldDB" id="A0A132E957"/>
<protein>
    <submittedName>
        <fullName evidence="8">Cyclohexanone monooxygenase</fullName>
    </submittedName>
</protein>
<evidence type="ECO:0000313" key="8">
    <source>
        <dbReference type="EMBL" id="KWF21267.1"/>
    </source>
</evidence>
<comment type="caution">
    <text evidence="8">The sequence shown here is derived from an EMBL/GenBank/DDBJ whole genome shotgun (WGS) entry which is preliminary data.</text>
</comment>
<keyword evidence="3" id="KW-0285">Flavoprotein</keyword>
<dbReference type="Pfam" id="PF00743">
    <property type="entry name" value="FMO-like"/>
    <property type="match status" value="1"/>
</dbReference>
<comment type="cofactor">
    <cofactor evidence="1">
        <name>FAD</name>
        <dbReference type="ChEBI" id="CHEBI:57692"/>
    </cofactor>
</comment>
<reference evidence="8 9" key="1">
    <citation type="submission" date="2015-11" db="EMBL/GenBank/DDBJ databases">
        <title>Expanding the genomic diversity of Burkholderia species for the development of highly accurate diagnostics.</title>
        <authorList>
            <person name="Sahl J."/>
            <person name="Keim P."/>
            <person name="Wagner D."/>
        </authorList>
    </citation>
    <scope>NUCLEOTIDE SEQUENCE [LARGE SCALE GENOMIC DNA]</scope>
    <source>
        <strain evidence="8 9">MSMB368WGS</strain>
    </source>
</reference>
<evidence type="ECO:0000256" key="3">
    <source>
        <dbReference type="ARBA" id="ARBA00022630"/>
    </source>
</evidence>
<evidence type="ECO:0000256" key="5">
    <source>
        <dbReference type="ARBA" id="ARBA00022857"/>
    </source>
</evidence>
<dbReference type="EMBL" id="LPJR01000073">
    <property type="protein sequence ID" value="KWF21267.1"/>
    <property type="molecule type" value="Genomic_DNA"/>
</dbReference>
<keyword evidence="5" id="KW-0521">NADP</keyword>
<gene>
    <name evidence="8" type="ORF">WT56_29220</name>
</gene>
<evidence type="ECO:0000256" key="7">
    <source>
        <dbReference type="ARBA" id="ARBA00023033"/>
    </source>
</evidence>
<accession>A0A132E957</accession>
<dbReference type="PRINTS" id="PR00411">
    <property type="entry name" value="PNDRDTASEI"/>
</dbReference>
<dbReference type="InterPro" id="IPR020946">
    <property type="entry name" value="Flavin_mOase-like"/>
</dbReference>
<name>A0A132E957_9BURK</name>
<organism evidence="8 9">
    <name type="scientific">Burkholderia pseudomultivorans</name>
    <dbReference type="NCBI Taxonomy" id="1207504"/>
    <lineage>
        <taxon>Bacteria</taxon>
        <taxon>Pseudomonadati</taxon>
        <taxon>Pseudomonadota</taxon>
        <taxon>Betaproteobacteria</taxon>
        <taxon>Burkholderiales</taxon>
        <taxon>Burkholderiaceae</taxon>
        <taxon>Burkholderia</taxon>
        <taxon>Burkholderia cepacia complex</taxon>
    </lineage>
</organism>
<dbReference type="OrthoDB" id="9766402at2"/>
<keyword evidence="7 8" id="KW-0503">Monooxygenase</keyword>
<evidence type="ECO:0000256" key="2">
    <source>
        <dbReference type="ARBA" id="ARBA00010139"/>
    </source>
</evidence>
<dbReference type="GO" id="GO:0050661">
    <property type="term" value="F:NADP binding"/>
    <property type="evidence" value="ECO:0007669"/>
    <property type="project" value="InterPro"/>
</dbReference>
<dbReference type="InterPro" id="IPR036188">
    <property type="entry name" value="FAD/NAD-bd_sf"/>
</dbReference>
<dbReference type="Gene3D" id="3.50.50.60">
    <property type="entry name" value="FAD/NAD(P)-binding domain"/>
    <property type="match status" value="2"/>
</dbReference>
<dbReference type="PANTHER" id="PTHR43098:SF3">
    <property type="entry name" value="L-ORNITHINE N(5)-MONOOXYGENASE-RELATED"/>
    <property type="match status" value="1"/>
</dbReference>
<evidence type="ECO:0000256" key="4">
    <source>
        <dbReference type="ARBA" id="ARBA00022827"/>
    </source>
</evidence>
<comment type="similarity">
    <text evidence="2">Belongs to the FAD-binding monooxygenase family.</text>
</comment>
<dbReference type="GO" id="GO:0050660">
    <property type="term" value="F:flavin adenine dinucleotide binding"/>
    <property type="evidence" value="ECO:0007669"/>
    <property type="project" value="InterPro"/>
</dbReference>
<dbReference type="Proteomes" id="UP000062912">
    <property type="component" value="Unassembled WGS sequence"/>
</dbReference>
<dbReference type="PANTHER" id="PTHR43098">
    <property type="entry name" value="L-ORNITHINE N(5)-MONOOXYGENASE-RELATED"/>
    <property type="match status" value="1"/>
</dbReference>
<evidence type="ECO:0000256" key="1">
    <source>
        <dbReference type="ARBA" id="ARBA00001974"/>
    </source>
</evidence>
<keyword evidence="4" id="KW-0274">FAD</keyword>
<proteinExistence type="inferred from homology"/>
<dbReference type="GO" id="GO:0004499">
    <property type="term" value="F:N,N-dimethylaniline monooxygenase activity"/>
    <property type="evidence" value="ECO:0007669"/>
    <property type="project" value="InterPro"/>
</dbReference>
<dbReference type="InterPro" id="IPR050775">
    <property type="entry name" value="FAD-binding_Monooxygenases"/>
</dbReference>
<dbReference type="RefSeq" id="WP_060246070.1">
    <property type="nucleotide sequence ID" value="NZ_LPJR01000073.1"/>
</dbReference>
<evidence type="ECO:0000256" key="6">
    <source>
        <dbReference type="ARBA" id="ARBA00023002"/>
    </source>
</evidence>
<sequence>MNQASDVLDAVIVGAGFGGLYAIKRLADAGFRIQAFESGDGVGGTWYWNRYPGARVDLECWDYSYSFSAELQDEWDWPERYPTSAELMRYLNHVADRFDLRRHIRFNTRVESAVFDERLNLWNVTTSDGKVARARFFVPATGVLSVPKPPEIAGIETFAGESHHTGRWPHHDVDFSNKRVGVIGTGSSGIQVIQALAGKCKHLTVFQRTAVYVVPAKNHPLTPEMRARVRATYAERRAISRLTRFGIAVPFPVESALDATPDERSRKYENAWENSQLLGFRMCYGDILSNEAANETVAEFIRGKIRETVKDPVVAEKLMPRGFPFGTKRPCLGDTYYSVYNRDDVTLVDLKATPIERVVPEGIATSEGLHELDVLIYATGYDALTGALTHIDVRGVGGLRLNDKWAAGAKTYIGLMTSGFPNLFTVTGPGSPGPLANMSMSIEQHVDWIARCMVDLREAGIVRIDADPKVEEDWMQHVQDVVSKTLYLKANSWYVGANVPGKPQVFLPYLGGHGTYRKKCDDIAAAGYTGFLLTRAGDRTTESLHATIEDEA</sequence>
<dbReference type="SUPFAM" id="SSF51905">
    <property type="entry name" value="FAD/NAD(P)-binding domain"/>
    <property type="match status" value="2"/>
</dbReference>
<keyword evidence="6" id="KW-0560">Oxidoreductase</keyword>
<evidence type="ECO:0000313" key="9">
    <source>
        <dbReference type="Proteomes" id="UP000062912"/>
    </source>
</evidence>